<gene>
    <name evidence="4" type="ORF">A6768_00995</name>
</gene>
<feature type="transmembrane region" description="Helical" evidence="2">
    <location>
        <begin position="74"/>
        <end position="91"/>
    </location>
</feature>
<evidence type="ECO:0000313" key="4">
    <source>
        <dbReference type="EMBL" id="ATI78705.1"/>
    </source>
</evidence>
<evidence type="ECO:0000259" key="3">
    <source>
        <dbReference type="Pfam" id="PF05532"/>
    </source>
</evidence>
<dbReference type="AlphaFoldDB" id="A0A291MUR2"/>
<dbReference type="GeneID" id="57775403"/>
<keyword evidence="2" id="KW-0472">Membrane</keyword>
<dbReference type="RefSeq" id="WP_097382295.1">
    <property type="nucleotide sequence ID" value="NZ_CP023741.1"/>
</dbReference>
<dbReference type="Gene3D" id="1.10.1470.10">
    <property type="entry name" value="YjbJ"/>
    <property type="match status" value="1"/>
</dbReference>
<reference evidence="4 5" key="1">
    <citation type="submission" date="2017-10" db="EMBL/GenBank/DDBJ databases">
        <title>Sphingobium yanoikuyae S72.</title>
        <authorList>
            <person name="Sanchez E."/>
            <person name="Bustos P."/>
            <person name="Mendoza P."/>
            <person name="Guo X."/>
            <person name="Mendoza A."/>
        </authorList>
    </citation>
    <scope>NUCLEOTIDE SEQUENCE [LARGE SCALE GENOMIC DNA]</scope>
    <source>
        <strain evidence="4 5">S72</strain>
    </source>
</reference>
<feature type="domain" description="CsbD-like" evidence="3">
    <location>
        <begin position="6"/>
        <end position="54"/>
    </location>
</feature>
<accession>A0A291MUR2</accession>
<sequence length="95" mass="9999">MKEDNLAGEGRDIVGKVKEMAGDVTGDRSLQREGLSDQLSGKVEKAVVAAKDAIAADGEPLLDKAQRFTRKRPLASAALAGVIGLALLNTLRGKR</sequence>
<dbReference type="InterPro" id="IPR008462">
    <property type="entry name" value="CsbD"/>
</dbReference>
<evidence type="ECO:0000313" key="5">
    <source>
        <dbReference type="Proteomes" id="UP000219422"/>
    </source>
</evidence>
<evidence type="ECO:0000256" key="2">
    <source>
        <dbReference type="SAM" id="Phobius"/>
    </source>
</evidence>
<organism evidence="4 5">
    <name type="scientific">Sphingobium yanoikuyae</name>
    <name type="common">Sphingomonas yanoikuyae</name>
    <dbReference type="NCBI Taxonomy" id="13690"/>
    <lineage>
        <taxon>Bacteria</taxon>
        <taxon>Pseudomonadati</taxon>
        <taxon>Pseudomonadota</taxon>
        <taxon>Alphaproteobacteria</taxon>
        <taxon>Sphingomonadales</taxon>
        <taxon>Sphingomonadaceae</taxon>
        <taxon>Sphingobium</taxon>
    </lineage>
</organism>
<dbReference type="EMBL" id="CP023741">
    <property type="protein sequence ID" value="ATI78705.1"/>
    <property type="molecule type" value="Genomic_DNA"/>
</dbReference>
<dbReference type="SUPFAM" id="SSF69047">
    <property type="entry name" value="Hypothetical protein YjbJ"/>
    <property type="match status" value="1"/>
</dbReference>
<comment type="similarity">
    <text evidence="1">Belongs to the UPF0337 (CsbD) family.</text>
</comment>
<name>A0A291MUR2_SPHYA</name>
<dbReference type="Pfam" id="PF05532">
    <property type="entry name" value="CsbD"/>
    <property type="match status" value="1"/>
</dbReference>
<dbReference type="Proteomes" id="UP000219422">
    <property type="component" value="Chromosome"/>
</dbReference>
<protein>
    <submittedName>
        <fullName evidence="4">CsbD family protein</fullName>
    </submittedName>
</protein>
<dbReference type="InterPro" id="IPR036629">
    <property type="entry name" value="YjbJ_sf"/>
</dbReference>
<evidence type="ECO:0000256" key="1">
    <source>
        <dbReference type="ARBA" id="ARBA00009129"/>
    </source>
</evidence>
<keyword evidence="2" id="KW-0812">Transmembrane</keyword>
<keyword evidence="2" id="KW-1133">Transmembrane helix</keyword>
<proteinExistence type="inferred from homology"/>
<dbReference type="KEGG" id="sya:A6768_00995"/>